<reference evidence="1 2" key="1">
    <citation type="submission" date="2015-09" db="EMBL/GenBank/DDBJ databases">
        <title>Genome sequence of ICMP 11288.</title>
        <authorList>
            <person name="Visnovsky S."/>
            <person name="Lu A."/>
            <person name="Panda P."/>
            <person name="Pitman A."/>
        </authorList>
    </citation>
    <scope>NUCLEOTIDE SEQUENCE [LARGE SCALE GENOMIC DNA]</scope>
    <source>
        <strain evidence="1 2">ICMP 11288</strain>
    </source>
</reference>
<proteinExistence type="predicted"/>
<dbReference type="AlphaFoldDB" id="A0A0W0I353"/>
<dbReference type="InterPro" id="IPR014057">
    <property type="entry name" value="HI1420"/>
</dbReference>
<sequence>MTQTLTTFDMAELLDSDEAISEYLSQVLADGDNEEFLRAVGYVAKARGMTKIATDAGVGRESLYKAFAPGAKPRFETVLKVLHSLGIDLLARPGHSCNHSIA</sequence>
<dbReference type="SUPFAM" id="SSF47413">
    <property type="entry name" value="lambda repressor-like DNA-binding domains"/>
    <property type="match status" value="1"/>
</dbReference>
<dbReference type="NCBIfam" id="TIGR02684">
    <property type="entry name" value="dnstrm_HI1420"/>
    <property type="match status" value="1"/>
</dbReference>
<evidence type="ECO:0000313" key="2">
    <source>
        <dbReference type="Proteomes" id="UP000054197"/>
    </source>
</evidence>
<evidence type="ECO:0000313" key="1">
    <source>
        <dbReference type="EMBL" id="KTB67574.1"/>
    </source>
</evidence>
<comment type="caution">
    <text evidence="1">The sequence shown here is derived from an EMBL/GenBank/DDBJ whole genome shotgun (WGS) entry which is preliminary data.</text>
</comment>
<dbReference type="GO" id="GO:0003677">
    <property type="term" value="F:DNA binding"/>
    <property type="evidence" value="ECO:0007669"/>
    <property type="project" value="InterPro"/>
</dbReference>
<dbReference type="EMBL" id="LKEF01000010">
    <property type="protein sequence ID" value="KTB67574.1"/>
    <property type="molecule type" value="Genomic_DNA"/>
</dbReference>
<dbReference type="PANTHER" id="PTHR40275">
    <property type="entry name" value="SSL7038 PROTEIN"/>
    <property type="match status" value="1"/>
</dbReference>
<accession>A0A0W0I353</accession>
<organism evidence="1 2">
    <name type="scientific">Pseudomonas fluorescens ICMP 11288</name>
    <dbReference type="NCBI Taxonomy" id="1198309"/>
    <lineage>
        <taxon>Bacteria</taxon>
        <taxon>Pseudomonadati</taxon>
        <taxon>Pseudomonadota</taxon>
        <taxon>Gammaproteobacteria</taxon>
        <taxon>Pseudomonadales</taxon>
        <taxon>Pseudomonadaceae</taxon>
        <taxon>Pseudomonas</taxon>
    </lineage>
</organism>
<dbReference type="Pfam" id="PF21716">
    <property type="entry name" value="dnstrm_HI1420"/>
    <property type="match status" value="1"/>
</dbReference>
<dbReference type="PANTHER" id="PTHR40275:SF1">
    <property type="entry name" value="SSL7038 PROTEIN"/>
    <property type="match status" value="1"/>
</dbReference>
<dbReference type="Proteomes" id="UP000054197">
    <property type="component" value="Unassembled WGS sequence"/>
</dbReference>
<name>A0A0W0I353_PSEFL</name>
<protein>
    <submittedName>
        <fullName evidence="1">Addiction module antitoxin</fullName>
    </submittedName>
</protein>
<dbReference type="InterPro" id="IPR010982">
    <property type="entry name" value="Lambda_DNA-bd_dom_sf"/>
</dbReference>
<dbReference type="RefSeq" id="WP_058419536.1">
    <property type="nucleotide sequence ID" value="NZ_LKEF01000010.1"/>
</dbReference>
<gene>
    <name evidence="1" type="ORF">AO063_16130</name>
</gene>